<dbReference type="EMBL" id="SGPL01000150">
    <property type="protein sequence ID" value="THH16603.1"/>
    <property type="molecule type" value="Genomic_DNA"/>
</dbReference>
<dbReference type="PANTHER" id="PTHR15139:SF0">
    <property type="entry name" value="TUBULIN-SPECIFIC CHAPERONE C"/>
    <property type="match status" value="1"/>
</dbReference>
<dbReference type="Pfam" id="PF07986">
    <property type="entry name" value="TBCC"/>
    <property type="match status" value="1"/>
</dbReference>
<comment type="subcellular location">
    <subcellularLocation>
        <location evidence="1">Cytoplasm</location>
    </subcellularLocation>
</comment>
<evidence type="ECO:0000313" key="8">
    <source>
        <dbReference type="Proteomes" id="UP000310158"/>
    </source>
</evidence>
<dbReference type="InterPro" id="IPR027684">
    <property type="entry name" value="TBCC"/>
</dbReference>
<evidence type="ECO:0000259" key="6">
    <source>
        <dbReference type="PROSITE" id="PS51329"/>
    </source>
</evidence>
<dbReference type="GO" id="GO:0005737">
    <property type="term" value="C:cytoplasm"/>
    <property type="evidence" value="ECO:0007669"/>
    <property type="project" value="UniProtKB-SubCell"/>
</dbReference>
<dbReference type="AlphaFoldDB" id="A0A4V3XF92"/>
<gene>
    <name evidence="7" type="ORF">EW146_g4055</name>
</gene>
<evidence type="ECO:0000256" key="2">
    <source>
        <dbReference type="ARBA" id="ARBA00008848"/>
    </source>
</evidence>
<dbReference type="Gene3D" id="1.20.58.1250">
    <property type="entry name" value="Tubulin Binding Cofactor C, N-terminal domain"/>
    <property type="match status" value="1"/>
</dbReference>
<dbReference type="GO" id="GO:0015631">
    <property type="term" value="F:tubulin binding"/>
    <property type="evidence" value="ECO:0007669"/>
    <property type="project" value="InterPro"/>
</dbReference>
<evidence type="ECO:0000256" key="5">
    <source>
        <dbReference type="ARBA" id="ARBA00026055"/>
    </source>
</evidence>
<comment type="similarity">
    <text evidence="2">Belongs to the TBCC family.</text>
</comment>
<dbReference type="OrthoDB" id="194775at2759"/>
<dbReference type="PROSITE" id="PS51329">
    <property type="entry name" value="C_CAP_COFACTOR_C"/>
    <property type="match status" value="1"/>
</dbReference>
<protein>
    <recommendedName>
        <fullName evidence="6">C-CAP/cofactor C-like domain-containing protein</fullName>
    </recommendedName>
</protein>
<feature type="domain" description="C-CAP/cofactor C-like" evidence="6">
    <location>
        <begin position="345"/>
        <end position="522"/>
    </location>
</feature>
<evidence type="ECO:0000313" key="7">
    <source>
        <dbReference type="EMBL" id="THH16603.1"/>
    </source>
</evidence>
<keyword evidence="4" id="KW-0007">Acetylation</keyword>
<evidence type="ECO:0000256" key="1">
    <source>
        <dbReference type="ARBA" id="ARBA00004496"/>
    </source>
</evidence>
<keyword evidence="8" id="KW-1185">Reference proteome</keyword>
<dbReference type="InterPro" id="IPR017901">
    <property type="entry name" value="C-CAP_CF_C-like"/>
</dbReference>
<name>A0A4V3XF92_9AGAM</name>
<dbReference type="InterPro" id="IPR031925">
    <property type="entry name" value="TBCC_N"/>
</dbReference>
<dbReference type="GO" id="GO:0007023">
    <property type="term" value="P:post-chaperonin tubulin folding pathway"/>
    <property type="evidence" value="ECO:0007669"/>
    <property type="project" value="InterPro"/>
</dbReference>
<dbReference type="GO" id="GO:0007021">
    <property type="term" value="P:tubulin complex assembly"/>
    <property type="evidence" value="ECO:0007669"/>
    <property type="project" value="TreeGrafter"/>
</dbReference>
<evidence type="ECO:0000256" key="3">
    <source>
        <dbReference type="ARBA" id="ARBA00022490"/>
    </source>
</evidence>
<dbReference type="InterPro" id="IPR038397">
    <property type="entry name" value="TBCC_N_sf"/>
</dbReference>
<dbReference type="Pfam" id="PF16752">
    <property type="entry name" value="TBCC_N"/>
    <property type="match status" value="1"/>
</dbReference>
<dbReference type="InterPro" id="IPR016098">
    <property type="entry name" value="CAP/MinC_C"/>
</dbReference>
<dbReference type="Proteomes" id="UP000310158">
    <property type="component" value="Unassembled WGS sequence"/>
</dbReference>
<dbReference type="Gene3D" id="2.160.20.70">
    <property type="match status" value="1"/>
</dbReference>
<accession>A0A4V3XF92</accession>
<keyword evidence="3" id="KW-0963">Cytoplasm</keyword>
<proteinExistence type="inferred from homology"/>
<comment type="caution">
    <text evidence="7">The sequence shown here is derived from an EMBL/GenBank/DDBJ whole genome shotgun (WGS) entry which is preliminary data.</text>
</comment>
<comment type="subunit">
    <text evidence="5">Supercomplex made of cofactors A to E. Cofactors A and D function by capturing and stabilizing tubulin in a quasi-native conformation. Cofactor E binds to the cofactor D-tubulin complex; interaction with cofactor C then causes the release of tubulin polypeptides that are committed to the native state.</text>
</comment>
<dbReference type="PANTHER" id="PTHR15139">
    <property type="entry name" value="TUBULIN FOLDING COFACTOR C"/>
    <property type="match status" value="1"/>
</dbReference>
<reference evidence="7 8" key="1">
    <citation type="submission" date="2019-02" db="EMBL/GenBank/DDBJ databases">
        <title>Genome sequencing of the rare red list fungi Bondarzewia mesenterica.</title>
        <authorList>
            <person name="Buettner E."/>
            <person name="Kellner H."/>
        </authorList>
    </citation>
    <scope>NUCLEOTIDE SEQUENCE [LARGE SCALE GENOMIC DNA]</scope>
    <source>
        <strain evidence="7 8">DSM 108281</strain>
    </source>
</reference>
<evidence type="ECO:0000256" key="4">
    <source>
        <dbReference type="ARBA" id="ARBA00022990"/>
    </source>
</evidence>
<dbReference type="InterPro" id="IPR012945">
    <property type="entry name" value="Tubulin-bd_cofactor_C_dom"/>
</dbReference>
<sequence>MADMEIDVPAGTVAKKDDKQRFEVKKWNAVALWAWVNSLFFVLDPIQISLWRTALSAGTISWTFASIVKQTRYLQQVRNAMLPGVSATMLSTSIAFRAGSRLEMSVLWTTASGSYRNTVVEKHHAVGILETYHRLVQYCPQMFAVFCSVLDMPICSTCSIRVFLETPVATCRITCIVHRKAARPYIVRHGYSELEAEVSTICQWETTYFPYLFGFAFLKTTAVVMSETNKALAQDYYSQFQTSRTALIDQLETAKLKKSLETTQDLSKEIAKLRRTLVDNTTLLPAYGQRQCEAQMAALEGMLEEIRVTSTAKPKFAFKRKATKLSTQDSGPSAEATPQVDAPLPSTYLTLSSKSHQYLSLESLPPLLDPDSPSQSDLTIIDLDHCIVDLCSLDVSKETRASRVTLTALHIRGVQHTILLLPSIQGSVLLHDIARCIIVVGCHQFRMHTSNNVDVYLSIPSNPIIEHCSRIGFASYPAHLLALTGQPSHSSCSMSILDFSHIRPTPSPNWTKLSDDRQIQNWSELISLGQTDVNRVLEQYIPKSQE</sequence>
<organism evidence="7 8">
    <name type="scientific">Bondarzewia mesenterica</name>
    <dbReference type="NCBI Taxonomy" id="1095465"/>
    <lineage>
        <taxon>Eukaryota</taxon>
        <taxon>Fungi</taxon>
        <taxon>Dikarya</taxon>
        <taxon>Basidiomycota</taxon>
        <taxon>Agaricomycotina</taxon>
        <taxon>Agaricomycetes</taxon>
        <taxon>Russulales</taxon>
        <taxon>Bondarzewiaceae</taxon>
        <taxon>Bondarzewia</taxon>
    </lineage>
</organism>